<comment type="caution">
    <text evidence="2">The sequence shown here is derived from an EMBL/GenBank/DDBJ whole genome shotgun (WGS) entry which is preliminary data.</text>
</comment>
<dbReference type="RefSeq" id="WP_081819612.1">
    <property type="nucleotide sequence ID" value="NZ_JAGSGC010000007.1"/>
</dbReference>
<dbReference type="STRING" id="1654360.EA58_10035"/>
<evidence type="ECO:0000256" key="1">
    <source>
        <dbReference type="ARBA" id="ARBA00005254"/>
    </source>
</evidence>
<name>A0A066RMR2_9GAMM</name>
<dbReference type="Gene3D" id="3.90.226.10">
    <property type="entry name" value="2-enoyl-CoA Hydratase, Chain A, domain 1"/>
    <property type="match status" value="1"/>
</dbReference>
<dbReference type="InterPro" id="IPR001753">
    <property type="entry name" value="Enoyl-CoA_hydra/iso"/>
</dbReference>
<protein>
    <submittedName>
        <fullName evidence="2">Gamma-carboxygeranoyl-CoA hydratase</fullName>
    </submittedName>
</protein>
<evidence type="ECO:0000313" key="2">
    <source>
        <dbReference type="EMBL" id="KDM91700.1"/>
    </source>
</evidence>
<dbReference type="PANTHER" id="PTHR42964:SF1">
    <property type="entry name" value="POLYKETIDE BIOSYNTHESIS ENOYL-COA HYDRATASE PKSH-RELATED"/>
    <property type="match status" value="1"/>
</dbReference>
<evidence type="ECO:0000313" key="3">
    <source>
        <dbReference type="Proteomes" id="UP000027192"/>
    </source>
</evidence>
<proteinExistence type="inferred from homology"/>
<dbReference type="Proteomes" id="UP000027192">
    <property type="component" value="Unassembled WGS sequence"/>
</dbReference>
<comment type="similarity">
    <text evidence="1">Belongs to the enoyl-CoA hydratase/isomerase family.</text>
</comment>
<dbReference type="EMBL" id="JMIB01000019">
    <property type="protein sequence ID" value="KDM91700.1"/>
    <property type="molecule type" value="Genomic_DNA"/>
</dbReference>
<dbReference type="CDD" id="cd06558">
    <property type="entry name" value="crotonase-like"/>
    <property type="match status" value="1"/>
</dbReference>
<dbReference type="InterPro" id="IPR014748">
    <property type="entry name" value="Enoyl-CoA_hydra_C"/>
</dbReference>
<dbReference type="InterPro" id="IPR029045">
    <property type="entry name" value="ClpP/crotonase-like_dom_sf"/>
</dbReference>
<keyword evidence="3" id="KW-1185">Reference proteome</keyword>
<gene>
    <name evidence="2" type="ORF">EA58_10035</name>
</gene>
<dbReference type="Pfam" id="PF00378">
    <property type="entry name" value="ECH_1"/>
    <property type="match status" value="1"/>
</dbReference>
<dbReference type="GO" id="GO:0003824">
    <property type="term" value="F:catalytic activity"/>
    <property type="evidence" value="ECO:0007669"/>
    <property type="project" value="UniProtKB-ARBA"/>
</dbReference>
<organism evidence="2 3">
    <name type="scientific">Photobacterium galatheae</name>
    <dbReference type="NCBI Taxonomy" id="1654360"/>
    <lineage>
        <taxon>Bacteria</taxon>
        <taxon>Pseudomonadati</taxon>
        <taxon>Pseudomonadota</taxon>
        <taxon>Gammaproteobacteria</taxon>
        <taxon>Vibrionales</taxon>
        <taxon>Vibrionaceae</taxon>
        <taxon>Photobacterium</taxon>
    </lineage>
</organism>
<dbReference type="SUPFAM" id="SSF52096">
    <property type="entry name" value="ClpP/crotonase"/>
    <property type="match status" value="1"/>
</dbReference>
<dbReference type="AlphaFoldDB" id="A0A066RMR2"/>
<dbReference type="PANTHER" id="PTHR42964">
    <property type="entry name" value="ENOYL-COA HYDRATASE"/>
    <property type="match status" value="1"/>
</dbReference>
<dbReference type="Gene3D" id="1.10.12.10">
    <property type="entry name" value="Lyase 2-enoyl-coa Hydratase, Chain A, domain 2"/>
    <property type="match status" value="1"/>
</dbReference>
<reference evidence="2 3" key="1">
    <citation type="submission" date="2014-04" db="EMBL/GenBank/DDBJ databases">
        <title>Draft genome sequence of Photobacterium halotolerans S2753: a solonamide, ngercheumicin and holomycin producer.</title>
        <authorList>
            <person name="Machado H.R."/>
            <person name="Gram L."/>
        </authorList>
    </citation>
    <scope>NUCLEOTIDE SEQUENCE [LARGE SCALE GENOMIC DNA]</scope>
    <source>
        <strain evidence="2 3">S2753</strain>
    </source>
</reference>
<dbReference type="InterPro" id="IPR051683">
    <property type="entry name" value="Enoyl-CoA_Hydratase/Isomerase"/>
</dbReference>
<accession>A0A066RMR2</accession>
<dbReference type="OrthoDB" id="9807606at2"/>
<dbReference type="GO" id="GO:0008300">
    <property type="term" value="P:isoprenoid catabolic process"/>
    <property type="evidence" value="ECO:0007669"/>
    <property type="project" value="TreeGrafter"/>
</dbReference>
<sequence length="293" mass="32382">MTSQITPVFQPGNIAEILHATARDTVLCTINRQGVATLTINRSEKYNAFDDQLIAALRHYLKQLARHPDIRVLLLRAAGKHFSSGADLNWMKSMAGKSRHDNLNDAQALALLMHELDTFPHPTLVSVQGSAFGGALGLICCCDIAIGTENTRFCFSEVKLGLIPATIGPYVCRTLGQRQARRLLLTAETVNAKRAQALGILHDVCPEAQLEERLQLEITTLLANSPQAMSQVKLLCRHCETSPINDELIQLTSEMIADIRVSAQGQEGLSAFFDKRPPNWVQHYQSMQGEQDE</sequence>